<protein>
    <submittedName>
        <fullName evidence="1">Uncharacterized protein</fullName>
    </submittedName>
</protein>
<sequence>MNNIIFIVTSVVNVKNLSVYTPEERYSQTKITIQSIKRFVPNAKIIVLETSKNILFDDVTMMYFEPPDGFYYNKSVGEASYLKMFLSSTNFPPDTFFFKISGRYFLNEKFKLELFDKNEINAREVTQSNGKCCVTSLFGFPSSKIELIMERLNNVIMYGYIEHNLLKGVSFNNISFLGISGYLAPIGLFINY</sequence>
<dbReference type="EMBL" id="MN739039">
    <property type="protein sequence ID" value="QHS85065.1"/>
    <property type="molecule type" value="Genomic_DNA"/>
</dbReference>
<reference evidence="1" key="1">
    <citation type="journal article" date="2020" name="Nature">
        <title>Giant virus diversity and host interactions through global metagenomics.</title>
        <authorList>
            <person name="Schulz F."/>
            <person name="Roux S."/>
            <person name="Paez-Espino D."/>
            <person name="Jungbluth S."/>
            <person name="Walsh D.A."/>
            <person name="Denef V.J."/>
            <person name="McMahon K.D."/>
            <person name="Konstantinidis K.T."/>
            <person name="Eloe-Fadrosh E.A."/>
            <person name="Kyrpides N.C."/>
            <person name="Woyke T."/>
        </authorList>
    </citation>
    <scope>NUCLEOTIDE SEQUENCE</scope>
    <source>
        <strain evidence="1">GVMAG-M-3300009182-67</strain>
    </source>
</reference>
<name>A0A6C0AYM6_9ZZZZ</name>
<evidence type="ECO:0000313" key="1">
    <source>
        <dbReference type="EMBL" id="QHS85065.1"/>
    </source>
</evidence>
<accession>A0A6C0AYM6</accession>
<organism evidence="1">
    <name type="scientific">viral metagenome</name>
    <dbReference type="NCBI Taxonomy" id="1070528"/>
    <lineage>
        <taxon>unclassified sequences</taxon>
        <taxon>metagenomes</taxon>
        <taxon>organismal metagenomes</taxon>
    </lineage>
</organism>
<proteinExistence type="predicted"/>
<dbReference type="AlphaFoldDB" id="A0A6C0AYM6"/>